<dbReference type="SMART" id="SM00223">
    <property type="entry name" value="APPLE"/>
    <property type="match status" value="1"/>
</dbReference>
<evidence type="ECO:0000256" key="2">
    <source>
        <dbReference type="ARBA" id="ARBA00023157"/>
    </source>
</evidence>
<keyword evidence="2" id="KW-1015">Disulfide bond</keyword>
<dbReference type="PANTHER" id="PTHR43737">
    <property type="entry name" value="BLL7424 PROTEIN"/>
    <property type="match status" value="1"/>
</dbReference>
<reference evidence="4" key="1">
    <citation type="submission" date="2023-10" db="EMBL/GenBank/DDBJ databases">
        <authorList>
            <person name="Chen Y."/>
            <person name="Shah S."/>
            <person name="Dougan E. K."/>
            <person name="Thang M."/>
            <person name="Chan C."/>
        </authorList>
    </citation>
    <scope>NUCLEOTIDE SEQUENCE [LARGE SCALE GENOMIC DNA]</scope>
</reference>
<dbReference type="Gene3D" id="3.50.4.10">
    <property type="entry name" value="Hepatocyte Growth Factor"/>
    <property type="match status" value="1"/>
</dbReference>
<evidence type="ECO:0000313" key="4">
    <source>
        <dbReference type="EMBL" id="CAK0857865.1"/>
    </source>
</evidence>
<dbReference type="InterPro" id="IPR014917">
    <property type="entry name" value="DUF1800"/>
</dbReference>
<dbReference type="EMBL" id="CAUYUJ010015764">
    <property type="protein sequence ID" value="CAK0857865.1"/>
    <property type="molecule type" value="Genomic_DNA"/>
</dbReference>
<gene>
    <name evidence="4" type="ORF">PCOR1329_LOCUS47821</name>
</gene>
<sequence>MAWALSQIFVTFSPLMGDYLTFEGSRSWDASGWGASRSYPDENFAREIMQLFTIGVAKLTPDGHVQVDDQGVDQPTYDNDDIMNFARVFTGFVRPPARDNIELRNGQNLIDPMRLRAGHHDVFPKRDLYGGYLGDGLPLCSELPSRPFLLPGARFEFHGSSVPNCTSEDTEYDPRNMPGQGVTKVESIADCQQRCASVAGCAHFTLVGSESCHLQDGAAWPVYRQHATAGPPGDCEASVFEPEPGSELLRALCGGDVGDCRPAPSRTLASALACRGAECSLDSLSIVKAAGGYYEFVPPACVHPFFFQERYTTDAPVQVHEDGSVSAHTEDLQHNRFLVSWIGPGRAPAGSYNATVGAAAVFGTTPSSADVLATLKVTALGPPPGAECVQPCGGDVKVWGSSPPDVDTVFEVGGRFYRNGQSVVDLGPASFRNPPVFVGPGPLRQYGRALERAVRAEVDSLLDHLLHHPNTPVFISKKLIQRFVTSNPSPPYLESVARAFTTGSHDGVTYSGEVGDLGAAIAAILLHPEARSSDSNTAGLLREPILKLVHLMRSMEYVDVASQEVVLENLDEVIGQFPYRSPTVFNFYDHMYQPPSFADAAMMSEPESEPEPEPETLVAPEFQIFTPPFAIGFLNGVASLLDHGVSKCEDGLGSTGHGKECRQGSLSFAPVAPDVAESVVRELDVLLTGGRLAPASRELVRAAYEGHGLLGAQQAVVLTPEFQTLGAPQHEGERSAEGPPPPSGARDSYRALVMLFLHGGADTYNLLVPIGCSLYGEYAAVRTSMAIAEGSLLPVTASSEQPCGQFGIHPALPFLRELYETRKQAAFVSSVGALVEPVTKETFGRKTGGAKTCLGLFSHSHQQIAAHTLKCQVPGAAPRGGGGRMADVLAASHGKDVASFSTMGIVTWSGGFSTAADIIDRTDGAIRFNKYQVWNSTISGISKQKYGSMYCEEYTRAFADHIRSSEALGAILENVELETAATYEAKTTLAQQLHKVALLIKARSLRLAERDFFFVQIGGFDTHGSQDATLSERFEEIDGALRDFVGELTQQGVFDDVVIVTHSDFGRTLTSNGGGTDHGWAGNHVILGGGINGGQIFNRFLQTYAPDSAYDAGRGRVIPRYPWESVMVPIAEWMGVEDQELEAVFPNLPNFNRSADIISRGSLFKS</sequence>
<evidence type="ECO:0000256" key="1">
    <source>
        <dbReference type="ARBA" id="ARBA00022737"/>
    </source>
</evidence>
<feature type="domain" description="Apple" evidence="3">
    <location>
        <begin position="165"/>
        <end position="235"/>
    </location>
</feature>
<name>A0ABN9UFZ0_9DINO</name>
<organism evidence="4 5">
    <name type="scientific">Prorocentrum cordatum</name>
    <dbReference type="NCBI Taxonomy" id="2364126"/>
    <lineage>
        <taxon>Eukaryota</taxon>
        <taxon>Sar</taxon>
        <taxon>Alveolata</taxon>
        <taxon>Dinophyceae</taxon>
        <taxon>Prorocentrales</taxon>
        <taxon>Prorocentraceae</taxon>
        <taxon>Prorocentrum</taxon>
    </lineage>
</organism>
<dbReference type="Pfam" id="PF07394">
    <property type="entry name" value="DUF1501"/>
    <property type="match status" value="1"/>
</dbReference>
<evidence type="ECO:0000313" key="5">
    <source>
        <dbReference type="Proteomes" id="UP001189429"/>
    </source>
</evidence>
<proteinExistence type="predicted"/>
<dbReference type="SUPFAM" id="SSF53649">
    <property type="entry name" value="Alkaline phosphatase-like"/>
    <property type="match status" value="1"/>
</dbReference>
<dbReference type="Proteomes" id="UP001189429">
    <property type="component" value="Unassembled WGS sequence"/>
</dbReference>
<comment type="caution">
    <text evidence="4">The sequence shown here is derived from an EMBL/GenBank/DDBJ whole genome shotgun (WGS) entry which is preliminary data.</text>
</comment>
<protein>
    <recommendedName>
        <fullName evidence="3">Apple domain-containing protein</fullName>
    </recommendedName>
</protein>
<dbReference type="Pfam" id="PF08811">
    <property type="entry name" value="DUF1800"/>
    <property type="match status" value="2"/>
</dbReference>
<dbReference type="PANTHER" id="PTHR43737:SF1">
    <property type="entry name" value="DUF1501 DOMAIN-CONTAINING PROTEIN"/>
    <property type="match status" value="1"/>
</dbReference>
<keyword evidence="1" id="KW-0677">Repeat</keyword>
<keyword evidence="5" id="KW-1185">Reference proteome</keyword>
<dbReference type="InterPro" id="IPR010869">
    <property type="entry name" value="DUF1501"/>
</dbReference>
<dbReference type="InterPro" id="IPR000177">
    <property type="entry name" value="Apple"/>
</dbReference>
<dbReference type="InterPro" id="IPR017850">
    <property type="entry name" value="Alkaline_phosphatase_core_sf"/>
</dbReference>
<accession>A0ABN9UFZ0</accession>
<evidence type="ECO:0000259" key="3">
    <source>
        <dbReference type="SMART" id="SM00223"/>
    </source>
</evidence>